<gene>
    <name evidence="5" type="primary">psf-1</name>
    <name evidence="5" type="ORF">Pan216_01950</name>
</gene>
<dbReference type="InterPro" id="IPR055066">
    <property type="entry name" value="AASDHPPT_N"/>
</dbReference>
<dbReference type="SUPFAM" id="SSF56214">
    <property type="entry name" value="4'-phosphopantetheinyl transferase"/>
    <property type="match status" value="2"/>
</dbReference>
<protein>
    <submittedName>
        <fullName evidence="5">4'-phosphopantetheinyl transferase psf-1</fullName>
        <ecNumber evidence="5">2.7.8.-</ecNumber>
    </submittedName>
</protein>
<proteinExistence type="inferred from homology"/>
<dbReference type="EC" id="2.7.8.-" evidence="5"/>
<dbReference type="GO" id="GO:0008897">
    <property type="term" value="F:holo-[acyl-carrier-protein] synthase activity"/>
    <property type="evidence" value="ECO:0007669"/>
    <property type="project" value="InterPro"/>
</dbReference>
<dbReference type="Pfam" id="PF01648">
    <property type="entry name" value="ACPS"/>
    <property type="match status" value="1"/>
</dbReference>
<keyword evidence="6" id="KW-1185">Reference proteome</keyword>
<evidence type="ECO:0000313" key="6">
    <source>
        <dbReference type="Proteomes" id="UP000317093"/>
    </source>
</evidence>
<dbReference type="Gene3D" id="3.90.470.20">
    <property type="entry name" value="4'-phosphopantetheinyl transferase domain"/>
    <property type="match status" value="2"/>
</dbReference>
<feature type="domain" description="4'-phosphopantetheinyl transferase" evidence="3">
    <location>
        <begin position="109"/>
        <end position="213"/>
    </location>
</feature>
<dbReference type="EMBL" id="CP036279">
    <property type="protein sequence ID" value="QDU59367.1"/>
    <property type="molecule type" value="Genomic_DNA"/>
</dbReference>
<keyword evidence="2 5" id="KW-0808">Transferase</keyword>
<dbReference type="GO" id="GO:0019878">
    <property type="term" value="P:lysine biosynthetic process via aminoadipic acid"/>
    <property type="evidence" value="ECO:0007669"/>
    <property type="project" value="TreeGrafter"/>
</dbReference>
<name>A0A518AXA5_9BACT</name>
<dbReference type="KEGG" id="knv:Pan216_01950"/>
<dbReference type="InterPro" id="IPR050559">
    <property type="entry name" value="P-Pant_transferase_sf"/>
</dbReference>
<organism evidence="5 6">
    <name type="scientific">Kolteria novifilia</name>
    <dbReference type="NCBI Taxonomy" id="2527975"/>
    <lineage>
        <taxon>Bacteria</taxon>
        <taxon>Pseudomonadati</taxon>
        <taxon>Planctomycetota</taxon>
        <taxon>Planctomycetia</taxon>
        <taxon>Kolteriales</taxon>
        <taxon>Kolteriaceae</taxon>
        <taxon>Kolteria</taxon>
    </lineage>
</organism>
<feature type="domain" description="4'-phosphopantetheinyl transferase N-terminal" evidence="4">
    <location>
        <begin position="19"/>
        <end position="104"/>
    </location>
</feature>
<dbReference type="OrthoDB" id="9808281at2"/>
<dbReference type="Proteomes" id="UP000317093">
    <property type="component" value="Chromosome"/>
</dbReference>
<dbReference type="InterPro" id="IPR008278">
    <property type="entry name" value="4-PPantetheinyl_Trfase_dom"/>
</dbReference>
<evidence type="ECO:0000256" key="2">
    <source>
        <dbReference type="ARBA" id="ARBA00022679"/>
    </source>
</evidence>
<evidence type="ECO:0000259" key="3">
    <source>
        <dbReference type="Pfam" id="PF01648"/>
    </source>
</evidence>
<sequence length="244" mass="27285">MTSFSLGCRAIHVWLVALDQSWDRGIAALSADEAVRAEKYRFDAPRESFTRCRVALRHLLGQYLSVSPSDVRFEYAVSRKPGLTGNSSLHFNLSHSGDFALIAVARVAPVGVDIERVRALTAQEMLENRIFSAAELDQLRRLPETQRRDGFFAGWTRKEALLKAHGDGLRTPLTSVEVCLDPRRDPKILRSKSASIHPREWTLWTLAAPAGYHASLAVRSSEPQVDVTQVGDDSTYRHCFPDGR</sequence>
<evidence type="ECO:0000256" key="1">
    <source>
        <dbReference type="ARBA" id="ARBA00010990"/>
    </source>
</evidence>
<evidence type="ECO:0000259" key="4">
    <source>
        <dbReference type="Pfam" id="PF22624"/>
    </source>
</evidence>
<dbReference type="RefSeq" id="WP_145253528.1">
    <property type="nucleotide sequence ID" value="NZ_CP036279.1"/>
</dbReference>
<comment type="similarity">
    <text evidence="1">Belongs to the P-Pant transferase superfamily. Gsp/Sfp/HetI/AcpT family.</text>
</comment>
<dbReference type="PANTHER" id="PTHR12215:SF10">
    <property type="entry name" value="L-AMINOADIPATE-SEMIALDEHYDE DEHYDROGENASE-PHOSPHOPANTETHEINYL TRANSFERASE"/>
    <property type="match status" value="1"/>
</dbReference>
<reference evidence="5 6" key="1">
    <citation type="submission" date="2019-02" db="EMBL/GenBank/DDBJ databases">
        <title>Deep-cultivation of Planctomycetes and their phenomic and genomic characterization uncovers novel biology.</title>
        <authorList>
            <person name="Wiegand S."/>
            <person name="Jogler M."/>
            <person name="Boedeker C."/>
            <person name="Pinto D."/>
            <person name="Vollmers J."/>
            <person name="Rivas-Marin E."/>
            <person name="Kohn T."/>
            <person name="Peeters S.H."/>
            <person name="Heuer A."/>
            <person name="Rast P."/>
            <person name="Oberbeckmann S."/>
            <person name="Bunk B."/>
            <person name="Jeske O."/>
            <person name="Meyerdierks A."/>
            <person name="Storesund J.E."/>
            <person name="Kallscheuer N."/>
            <person name="Luecker S."/>
            <person name="Lage O.M."/>
            <person name="Pohl T."/>
            <person name="Merkel B.J."/>
            <person name="Hornburger P."/>
            <person name="Mueller R.-W."/>
            <person name="Bruemmer F."/>
            <person name="Labrenz M."/>
            <person name="Spormann A.M."/>
            <person name="Op den Camp H."/>
            <person name="Overmann J."/>
            <person name="Amann R."/>
            <person name="Jetten M.S.M."/>
            <person name="Mascher T."/>
            <person name="Medema M.H."/>
            <person name="Devos D.P."/>
            <person name="Kaster A.-K."/>
            <person name="Ovreas L."/>
            <person name="Rohde M."/>
            <person name="Galperin M.Y."/>
            <person name="Jogler C."/>
        </authorList>
    </citation>
    <scope>NUCLEOTIDE SEQUENCE [LARGE SCALE GENOMIC DNA]</scope>
    <source>
        <strain evidence="5 6">Pan216</strain>
    </source>
</reference>
<dbReference type="GO" id="GO:0005829">
    <property type="term" value="C:cytosol"/>
    <property type="evidence" value="ECO:0007669"/>
    <property type="project" value="TreeGrafter"/>
</dbReference>
<dbReference type="AlphaFoldDB" id="A0A518AXA5"/>
<dbReference type="PANTHER" id="PTHR12215">
    <property type="entry name" value="PHOSPHOPANTETHEINE TRANSFERASE"/>
    <property type="match status" value="1"/>
</dbReference>
<evidence type="ECO:0000313" key="5">
    <source>
        <dbReference type="EMBL" id="QDU59367.1"/>
    </source>
</evidence>
<accession>A0A518AXA5</accession>
<dbReference type="InterPro" id="IPR037143">
    <property type="entry name" value="4-PPantetheinyl_Trfase_dom_sf"/>
</dbReference>
<dbReference type="Pfam" id="PF22624">
    <property type="entry name" value="AASDHPPT_N"/>
    <property type="match status" value="1"/>
</dbReference>
<dbReference type="GO" id="GO:0000287">
    <property type="term" value="F:magnesium ion binding"/>
    <property type="evidence" value="ECO:0007669"/>
    <property type="project" value="InterPro"/>
</dbReference>